<protein>
    <recommendedName>
        <fullName evidence="1">KaiB domain-containing protein</fullName>
    </recommendedName>
</protein>
<reference evidence="2" key="1">
    <citation type="submission" date="2018-07" db="EMBL/GenBank/DDBJ databases">
        <authorList>
            <person name="Quirk P.G."/>
            <person name="Krulwich T.A."/>
        </authorList>
    </citation>
    <scope>NUCLEOTIDE SEQUENCE</scope>
</reference>
<evidence type="ECO:0000313" key="2">
    <source>
        <dbReference type="EMBL" id="SUS06749.1"/>
    </source>
</evidence>
<sequence>MTDSNSNRQYDHIRLALFVDTSLLSSVVLKQIRTLKSDLNISDEQVMIYNIRDDIESTIKYSVIACPTLIRLDLDPPRRLIGELRNRDLVVAFLNSAPPGRNL</sequence>
<gene>
    <name evidence="2" type="ORF">DF3PB_320012</name>
</gene>
<dbReference type="EMBL" id="UIDG01000246">
    <property type="protein sequence ID" value="SUS06749.1"/>
    <property type="molecule type" value="Genomic_DNA"/>
</dbReference>
<evidence type="ECO:0000259" key="1">
    <source>
        <dbReference type="SMART" id="SM01248"/>
    </source>
</evidence>
<dbReference type="Gene3D" id="3.40.30.10">
    <property type="entry name" value="Glutaredoxin"/>
    <property type="match status" value="1"/>
</dbReference>
<dbReference type="SUPFAM" id="SSF52833">
    <property type="entry name" value="Thioredoxin-like"/>
    <property type="match status" value="1"/>
</dbReference>
<accession>A0A380TGD9</accession>
<dbReference type="InterPro" id="IPR036249">
    <property type="entry name" value="Thioredoxin-like_sf"/>
</dbReference>
<proteinExistence type="predicted"/>
<dbReference type="AlphaFoldDB" id="A0A380TGD9"/>
<organism evidence="2">
    <name type="scientific">metagenome</name>
    <dbReference type="NCBI Taxonomy" id="256318"/>
    <lineage>
        <taxon>unclassified sequences</taxon>
        <taxon>metagenomes</taxon>
    </lineage>
</organism>
<feature type="domain" description="KaiB" evidence="1">
    <location>
        <begin position="16"/>
        <end position="96"/>
    </location>
</feature>
<dbReference type="Pfam" id="PF07689">
    <property type="entry name" value="KaiB"/>
    <property type="match status" value="1"/>
</dbReference>
<dbReference type="InterPro" id="IPR011649">
    <property type="entry name" value="KaiB_domain"/>
</dbReference>
<dbReference type="GO" id="GO:0048511">
    <property type="term" value="P:rhythmic process"/>
    <property type="evidence" value="ECO:0007669"/>
    <property type="project" value="InterPro"/>
</dbReference>
<name>A0A380TGD9_9ZZZZ</name>
<dbReference type="SMART" id="SM01248">
    <property type="entry name" value="KaiB"/>
    <property type="match status" value="1"/>
</dbReference>